<dbReference type="PANTHER" id="PTHR46579">
    <property type="entry name" value="F5/8 TYPE C DOMAIN-CONTAINING PROTEIN-RELATED"/>
    <property type="match status" value="1"/>
</dbReference>
<protein>
    <submittedName>
        <fullName evidence="2">White-brown complex-like protein 30</fullName>
    </submittedName>
</protein>
<feature type="compositionally biased region" description="Acidic residues" evidence="1">
    <location>
        <begin position="223"/>
        <end position="246"/>
    </location>
</feature>
<dbReference type="Proteomes" id="UP001219518">
    <property type="component" value="Unassembled WGS sequence"/>
</dbReference>
<keyword evidence="3" id="KW-1185">Reference proteome</keyword>
<evidence type="ECO:0000313" key="3">
    <source>
        <dbReference type="Proteomes" id="UP001219518"/>
    </source>
</evidence>
<evidence type="ECO:0000256" key="1">
    <source>
        <dbReference type="SAM" id="MobiDB-lite"/>
    </source>
</evidence>
<gene>
    <name evidence="2" type="ORF">KUF71_002297</name>
</gene>
<dbReference type="EMBL" id="JAHWGI010001155">
    <property type="protein sequence ID" value="KAK3923903.1"/>
    <property type="molecule type" value="Genomic_DNA"/>
</dbReference>
<reference evidence="2" key="1">
    <citation type="submission" date="2021-07" db="EMBL/GenBank/DDBJ databases">
        <authorList>
            <person name="Catto M.A."/>
            <person name="Jacobson A."/>
            <person name="Kennedy G."/>
            <person name="Labadie P."/>
            <person name="Hunt B.G."/>
            <person name="Srinivasan R."/>
        </authorList>
    </citation>
    <scope>NUCLEOTIDE SEQUENCE</scope>
    <source>
        <strain evidence="2">PL_HMW_Pooled</strain>
        <tissue evidence="2">Head</tissue>
    </source>
</reference>
<organism evidence="2 3">
    <name type="scientific">Frankliniella fusca</name>
    <dbReference type="NCBI Taxonomy" id="407009"/>
    <lineage>
        <taxon>Eukaryota</taxon>
        <taxon>Metazoa</taxon>
        <taxon>Ecdysozoa</taxon>
        <taxon>Arthropoda</taxon>
        <taxon>Hexapoda</taxon>
        <taxon>Insecta</taxon>
        <taxon>Pterygota</taxon>
        <taxon>Neoptera</taxon>
        <taxon>Paraneoptera</taxon>
        <taxon>Thysanoptera</taxon>
        <taxon>Terebrantia</taxon>
        <taxon>Thripoidea</taxon>
        <taxon>Thripidae</taxon>
        <taxon>Frankliniella</taxon>
    </lineage>
</organism>
<evidence type="ECO:0000313" key="2">
    <source>
        <dbReference type="EMBL" id="KAK3923903.1"/>
    </source>
</evidence>
<comment type="caution">
    <text evidence="2">The sequence shown here is derived from an EMBL/GenBank/DDBJ whole genome shotgun (WGS) entry which is preliminary data.</text>
</comment>
<reference evidence="2" key="2">
    <citation type="journal article" date="2023" name="BMC Genomics">
        <title>Pest status, molecular evolution, and epigenetic factors derived from the genome assembly of Frankliniella fusca, a thysanopteran phytovirus vector.</title>
        <authorList>
            <person name="Catto M.A."/>
            <person name="Labadie P.E."/>
            <person name="Jacobson A.L."/>
            <person name="Kennedy G.G."/>
            <person name="Srinivasan R."/>
            <person name="Hunt B.G."/>
        </authorList>
    </citation>
    <scope>NUCLEOTIDE SEQUENCE</scope>
    <source>
        <strain evidence="2">PL_HMW_Pooled</strain>
    </source>
</reference>
<name>A0AAE1HMJ3_9NEOP</name>
<dbReference type="PANTHER" id="PTHR46579:SF1">
    <property type="entry name" value="F5_8 TYPE C DOMAIN-CONTAINING PROTEIN"/>
    <property type="match status" value="1"/>
</dbReference>
<proteinExistence type="predicted"/>
<dbReference type="AlphaFoldDB" id="A0AAE1HMJ3"/>
<sequence>MNNPPKESRKRGHDDDDFLEECMDGENSEDLLQGDNASQLDNSYMDAMVNSHLIQCSGRVSDQLASDCGLFLHKQQDLSQVSIDDGDALNCSVEKNVDKHLNAVGNNLNDTDVSENGNESDVNFNTSDYLQEQLFSVLLNQDSKSTDCNKDMTVDIHCNGNDILVEDETTTDCGELLFTSSSTPCKQDCPSGSFTNLMRLVELTSQIPPIPFQDSCGNISSDSDSDESNDSESDNQEDTLSSEDEVDEWVETHVYRDYLGNDDSFCQIVCGPEDQGVNISATSEDFTCLQGLPDVVSKSCLLNYTKLHSKSDKSVNESILDIMDLFLKNKLSKAALSRTLKVMISFLEEDHNLPTSTKKILDYIVSLAPPVPAKVHYFCESCSFYHGETITGQCEICRIETKFQHFYIFDMATLIKFFFECRNLAAIIDTEVEKRKNSDPNVLKDVKDGSAYKSINFNRGKYDITIILNSDGVRIRKGSKKELWLVMFTIAELPIHLQKSFLSVAGVWYNTKKPDMRTFLKPFVQSMESLDHTGVKWIHPNSSEAHCSCVRMLMAVLDAPARAMVQNTMQFNSRYGCNMCEIKCQKSKPLPDVHRRPRVYNYVHNITLRTKERMLEQAIKACASNVDNVRGVKGPSILSSIPSVDISKCIVPEYMHSVLIGSVKQLVTIWTEENGNWSIKGKISEVDNFLNTYKHPDFVHRKSRQLKSLSYWKASDFYYFLLFEALPCLHGILLHRYFQHFLLLVKAIFTLLKSEITKSDMTESDLLLKLFVADFKNLYGDRAQTHNVHQLLHLALCVELYGPLFCFSAFPFEDLNGVIAKATHGTNYVDTEIVNNIVMCEGIEMLRNIVRGHHGVTEHSPSFCQGELLGKEVAKTVLSSEDLNILDDPNAVIYSRARIGYDVYTSQIHKSLSSANFYISWKSTNATNYGAIKYFAESQGNKFLVVDLFSVDQTRLFYHERSLKCIEHFVPVKSSTSSVALRFSDVSSSIIKVGKIKKFVYLRPNLYRFVM</sequence>
<accession>A0AAE1HMJ3</accession>
<feature type="region of interest" description="Disordered" evidence="1">
    <location>
        <begin position="209"/>
        <end position="246"/>
    </location>
</feature>